<keyword evidence="7" id="KW-0998">Cell outer membrane</keyword>
<dbReference type="EMBL" id="RXFM01000089">
    <property type="protein sequence ID" value="RST63008.1"/>
    <property type="molecule type" value="Genomic_DNA"/>
</dbReference>
<keyword evidence="8" id="KW-0449">Lipoprotein</keyword>
<protein>
    <recommendedName>
        <fullName evidence="3">17 kDa surface antigen</fullName>
    </recommendedName>
</protein>
<accession>A0A3R9ZIR4</accession>
<dbReference type="InterPro" id="IPR008816">
    <property type="entry name" value="Gly_zipper_2TM_dom"/>
</dbReference>
<evidence type="ECO:0000256" key="7">
    <source>
        <dbReference type="ARBA" id="ARBA00023237"/>
    </source>
</evidence>
<keyword evidence="5" id="KW-0472">Membrane</keyword>
<evidence type="ECO:0000256" key="4">
    <source>
        <dbReference type="ARBA" id="ARBA00022729"/>
    </source>
</evidence>
<proteinExistence type="inferred from homology"/>
<comment type="caution">
    <text evidence="10">The sequence shown here is derived from an EMBL/GenBank/DDBJ whole genome shotgun (WGS) entry which is preliminary data.</text>
</comment>
<evidence type="ECO:0000259" key="9">
    <source>
        <dbReference type="Pfam" id="PF05433"/>
    </source>
</evidence>
<dbReference type="Proteomes" id="UP000279470">
    <property type="component" value="Unassembled WGS sequence"/>
</dbReference>
<dbReference type="OrthoDB" id="8479575at2"/>
<keyword evidence="6" id="KW-0564">Palmitate</keyword>
<sequence>MYVSDSTTNFTLEGTVIAVRPVTIRDSDRLQGNSTGLATGALVGGVAGSNVGGGSGRVAGAVGGAVLGGLVGAAMQDSLSTSKGLEYTVKVDISNIKDTYYEGNAALRNVIAAARINGLLTIVQSEKDQLHKGQKVFVVFSDNRTRVIPAQ</sequence>
<name>A0A3R9ZIR4_9RICK</name>
<evidence type="ECO:0000256" key="5">
    <source>
        <dbReference type="ARBA" id="ARBA00023136"/>
    </source>
</evidence>
<dbReference type="PANTHER" id="PTHR35603">
    <property type="match status" value="1"/>
</dbReference>
<evidence type="ECO:0000256" key="8">
    <source>
        <dbReference type="ARBA" id="ARBA00023288"/>
    </source>
</evidence>
<comment type="subcellular location">
    <subcellularLocation>
        <location evidence="1">Cell outer membrane</location>
        <topology evidence="1">Lipid-anchor</topology>
    </subcellularLocation>
</comment>
<evidence type="ECO:0000256" key="6">
    <source>
        <dbReference type="ARBA" id="ARBA00023139"/>
    </source>
</evidence>
<gene>
    <name evidence="10" type="ORF">EIC27_05695</name>
</gene>
<comment type="similarity">
    <text evidence="2">Belongs to the rickettsiale 17 kDa surface antigen family.</text>
</comment>
<evidence type="ECO:0000313" key="11">
    <source>
        <dbReference type="Proteomes" id="UP000279470"/>
    </source>
</evidence>
<evidence type="ECO:0000256" key="2">
    <source>
        <dbReference type="ARBA" id="ARBA00008681"/>
    </source>
</evidence>
<feature type="domain" description="Glycine zipper 2TM" evidence="9">
    <location>
        <begin position="36"/>
        <end position="76"/>
    </location>
</feature>
<evidence type="ECO:0000313" key="10">
    <source>
        <dbReference type="EMBL" id="RST63008.1"/>
    </source>
</evidence>
<dbReference type="GO" id="GO:0009279">
    <property type="term" value="C:cell outer membrane"/>
    <property type="evidence" value="ECO:0007669"/>
    <property type="project" value="UniProtKB-SubCell"/>
</dbReference>
<keyword evidence="11" id="KW-1185">Reference proteome</keyword>
<keyword evidence="4" id="KW-0732">Signal</keyword>
<reference evidence="11" key="1">
    <citation type="submission" date="2018-11" db="EMBL/GenBank/DDBJ databases">
        <title>Phylogenetic, genomic, and biogeographic characterization of a novel and ubiquitous marine invertebrate-associated Rickettsiales parasite, Candidatus Marinoinvertebrata rohwerii, gen. nov., sp. nov.</title>
        <authorList>
            <person name="Klinges J.G."/>
            <person name="Rosales S.M."/>
            <person name="Mcminds R."/>
            <person name="Shaver E.C."/>
            <person name="Shantz A."/>
            <person name="Peters E.C."/>
            <person name="Burkepile D.E."/>
            <person name="Silliman B.R."/>
            <person name="Vega Thurber R.L."/>
        </authorList>
    </citation>
    <scope>NUCLEOTIDE SEQUENCE [LARGE SCALE GENOMIC DNA]</scope>
    <source>
        <strain evidence="11">a_cerv_44</strain>
    </source>
</reference>
<dbReference type="AlphaFoldDB" id="A0A3R9ZIR4"/>
<dbReference type="Pfam" id="PF05433">
    <property type="entry name" value="Rick_17kDa_Anti"/>
    <property type="match status" value="1"/>
</dbReference>
<evidence type="ECO:0000256" key="3">
    <source>
        <dbReference type="ARBA" id="ARBA00015281"/>
    </source>
</evidence>
<organism evidence="10 11">
    <name type="scientific">Candidatus Aquarickettsia rohweri</name>
    <dbReference type="NCBI Taxonomy" id="2602574"/>
    <lineage>
        <taxon>Bacteria</taxon>
        <taxon>Pseudomonadati</taxon>
        <taxon>Pseudomonadota</taxon>
        <taxon>Alphaproteobacteria</taxon>
        <taxon>Rickettsiales</taxon>
        <taxon>Candidatus Midichloriaceae</taxon>
        <taxon>Candidatus Aquarickettsia</taxon>
    </lineage>
</organism>
<dbReference type="PANTHER" id="PTHR35603:SF1">
    <property type="entry name" value="OUTER MEMBRANE LIPOPROTEIN SLYB"/>
    <property type="match status" value="1"/>
</dbReference>
<evidence type="ECO:0000256" key="1">
    <source>
        <dbReference type="ARBA" id="ARBA00004459"/>
    </source>
</evidence>
<dbReference type="InterPro" id="IPR051407">
    <property type="entry name" value="Bact_OM_lipoprot/Surf_antigen"/>
</dbReference>